<accession>A0AC34RSE6</accession>
<organism evidence="1 2">
    <name type="scientific">Panagrolaimus sp. JU765</name>
    <dbReference type="NCBI Taxonomy" id="591449"/>
    <lineage>
        <taxon>Eukaryota</taxon>
        <taxon>Metazoa</taxon>
        <taxon>Ecdysozoa</taxon>
        <taxon>Nematoda</taxon>
        <taxon>Chromadorea</taxon>
        <taxon>Rhabditida</taxon>
        <taxon>Tylenchina</taxon>
        <taxon>Panagrolaimomorpha</taxon>
        <taxon>Panagrolaimoidea</taxon>
        <taxon>Panagrolaimidae</taxon>
        <taxon>Panagrolaimus</taxon>
    </lineage>
</organism>
<dbReference type="WBParaSite" id="JU765_v2.g9468.t1">
    <property type="protein sequence ID" value="JU765_v2.g9468.t1"/>
    <property type="gene ID" value="JU765_v2.g9468"/>
</dbReference>
<evidence type="ECO:0000313" key="1">
    <source>
        <dbReference type="Proteomes" id="UP000887576"/>
    </source>
</evidence>
<proteinExistence type="predicted"/>
<reference evidence="2" key="1">
    <citation type="submission" date="2022-11" db="UniProtKB">
        <authorList>
            <consortium name="WormBaseParasite"/>
        </authorList>
    </citation>
    <scope>IDENTIFICATION</scope>
</reference>
<sequence>MYFYRFALRLRRKCDKFIRSMSSAKFDGISHSKSQSSLLSNQNIEVESEDAGIPRLLVEACYALFLMIFLVERHHWLWLVLSLIVFRFFYSNLGQRCLKTLPRNLKDLYTSFRDKLMTKKAMKKNLPLHHYFLEHMTSKPNAECAVDIETGRTFTFVEFNKLANKYANFYRGRGYKKDDVVALFVENSPEFLAIWLGLSKLGVITAWINTNLKMEQLGCLIKVSKAKSIITSSRLLTNLETAINEGYLEDSLTIYLIDGNKNGHENLAELIKDESEPPMTLGLDFQSILCYIYTFGTTGNPKSVVIKHFLYYRKCVGCKQAFGINFKDRMYVTMPMCYFTAGIFGVGQMFACGATIVIRKKFSASNFWKDCVKYQCTASQYNGKIVRYLLAQKSCPEERMHKVWFMFGSGFCDDTWSEFVRRFGVKIIGEFYGLPKGYWYFKDGRGDIYRWRNENMSKTKVEKILQPIIETEDAKVYGVEVPEREGKAQMNGVALENDANVDEADLVNNPPTVYDKQELHSIVSQARSSNPKTQMVAVTKARELLSSDKIPSIDDLIEIGIVPILVQCLASPNASLQFEAVWALTNITAKTSEQTQAVVQAGAVPHFLKLLRSPDLKVREQAIWALGNIIGDGPHFRDYCIQLGIVEQLLKCAAPEISLNFLRNVTWVMTNLCRNKDPSLSRETITALLPALAVLIHREDTEILIDTVRALSYLTDGNNEHIQLVIDCGVVKNLVDLLGHSEVKVQTSALKAVGNIVTGTNEQTQLVLDNGALNQMEKFLLHPMEKINKEAAWFLSNITAGNKSQIQAVIDANLIPLVINLLDRGDLQTQKEAAWTISNVTVSGRVEHVFYMVDHHVIPPICNLLSIHDAQIAQVVLDGLNNILKKSGQRVIDICQQIEECGGLDKIEHLQNHENEEIYKLANEILDSFFSYSDDDNIVFSDYDDEIVRQNLLFSRQ</sequence>
<protein>
    <submittedName>
        <fullName evidence="2">AMP-dependent synthetase/ligase domain-containing protein</fullName>
    </submittedName>
</protein>
<name>A0AC34RSE6_9BILA</name>
<evidence type="ECO:0000313" key="2">
    <source>
        <dbReference type="WBParaSite" id="JU765_v2.g9468.t1"/>
    </source>
</evidence>
<dbReference type="Proteomes" id="UP000887576">
    <property type="component" value="Unplaced"/>
</dbReference>